<gene>
    <name evidence="2" type="ORF">OVA965_LOCUS6206</name>
    <name evidence="3" type="ORF">TMI583_LOCUS6202</name>
</gene>
<dbReference type="Proteomes" id="UP000677228">
    <property type="component" value="Unassembled WGS sequence"/>
</dbReference>
<feature type="compositionally biased region" description="Polar residues" evidence="1">
    <location>
        <begin position="313"/>
        <end position="329"/>
    </location>
</feature>
<dbReference type="AlphaFoldDB" id="A0A8S2H9F4"/>
<feature type="compositionally biased region" description="Basic and acidic residues" evidence="1">
    <location>
        <begin position="287"/>
        <end position="301"/>
    </location>
</feature>
<feature type="region of interest" description="Disordered" evidence="1">
    <location>
        <begin position="282"/>
        <end position="329"/>
    </location>
</feature>
<comment type="caution">
    <text evidence="3">The sequence shown here is derived from an EMBL/GenBank/DDBJ whole genome shotgun (WGS) entry which is preliminary data.</text>
</comment>
<evidence type="ECO:0000313" key="4">
    <source>
        <dbReference type="Proteomes" id="UP000682733"/>
    </source>
</evidence>
<evidence type="ECO:0000313" key="2">
    <source>
        <dbReference type="EMBL" id="CAF0832302.1"/>
    </source>
</evidence>
<sequence length="813" mass="93305">MEEISSPDIILLDSITTTTPRKTIVGLLQINHLTTPCIGSPSCHPNDLKLLWSVVKYFLNTKSTAHVQHSLIKISDDELNDLNEFISKTSIGSDIITSFMTNIELIKLSDLYQSMSIYMDDKRLFIKWLDTDSTKAEKNFEIINQQSAGYIQIEEDFIMLHIGMLVPIDYRVDRTCLRKYTDDGVCRYATSNEICMFNLLSFYSNTFYEFNNCTLVLDLFSYIKLKKYDINTMKYLVAYDQTFFPLKYKKLFNKNLDRGDIQWLIEESNQYRATNTIQNVTQYNIKESPRPKRAHSTDSSKIRKTSTSTKSSNYHTQSSSTFHSGNRTTTEMKVEDEFQETEVIIPNDILLKAIKNGNVISTLTYDIGCALNDKNLKSSSGEIERAIQSSLIQVNNGNISDLINIKESLRILINTKQIKLTSTKSTIKHEQQQPENNQLVADQMLIKLQEYKLTIERFLGVVQMFKIGYDVNIICERTGVQQDAATFIQSKLDQTTMEAIYDGLTRHYGARMPIKPAVLSKLVGFFLKGKTIAYINQKYKYPADVLLGIKRNLLSNLDETDDGCQISTRLKLAATYIQLGLSVSDISHLVGIRTSALTQYFRQKEKELTKKFELENIIEYDAKAFIYVQETNETTVKSPQDPPHTKDFLNIFYLHFKPIFDELKVIQISLESKTSPVYLRKRNLSTKTRNFQEQAELFSIEPFVVNNVNTDDLTSNVRVSTRDEDSTITIKVEPALIEENKIELSPIPPVNIESILNNITKANPLENDLINNQRRLSSRLKHRITATIIDNFSSSIQTPQTRLTRKRINKNSK</sequence>
<accession>A0A8S2H9F4</accession>
<organism evidence="3 4">
    <name type="scientific">Didymodactylos carnosus</name>
    <dbReference type="NCBI Taxonomy" id="1234261"/>
    <lineage>
        <taxon>Eukaryota</taxon>
        <taxon>Metazoa</taxon>
        <taxon>Spiralia</taxon>
        <taxon>Gnathifera</taxon>
        <taxon>Rotifera</taxon>
        <taxon>Eurotatoria</taxon>
        <taxon>Bdelloidea</taxon>
        <taxon>Philodinida</taxon>
        <taxon>Philodinidae</taxon>
        <taxon>Didymodactylos</taxon>
    </lineage>
</organism>
<dbReference type="Proteomes" id="UP000682733">
    <property type="component" value="Unassembled WGS sequence"/>
</dbReference>
<proteinExistence type="predicted"/>
<reference evidence="3" key="1">
    <citation type="submission" date="2021-02" db="EMBL/GenBank/DDBJ databases">
        <authorList>
            <person name="Nowell W R."/>
        </authorList>
    </citation>
    <scope>NUCLEOTIDE SEQUENCE</scope>
</reference>
<protein>
    <submittedName>
        <fullName evidence="3">Uncharacterized protein</fullName>
    </submittedName>
</protein>
<evidence type="ECO:0000313" key="3">
    <source>
        <dbReference type="EMBL" id="CAF3616869.1"/>
    </source>
</evidence>
<dbReference type="EMBL" id="CAJOBA010001838">
    <property type="protein sequence ID" value="CAF3616869.1"/>
    <property type="molecule type" value="Genomic_DNA"/>
</dbReference>
<name>A0A8S2H9F4_9BILA</name>
<evidence type="ECO:0000256" key="1">
    <source>
        <dbReference type="SAM" id="MobiDB-lite"/>
    </source>
</evidence>
<dbReference type="EMBL" id="CAJNOK010001838">
    <property type="protein sequence ID" value="CAF0832302.1"/>
    <property type="molecule type" value="Genomic_DNA"/>
</dbReference>